<keyword evidence="1" id="KW-1133">Transmembrane helix</keyword>
<feature type="transmembrane region" description="Helical" evidence="1">
    <location>
        <begin position="62"/>
        <end position="83"/>
    </location>
</feature>
<keyword evidence="3" id="KW-1185">Reference proteome</keyword>
<dbReference type="AlphaFoldDB" id="A0A1Z4LP01"/>
<feature type="transmembrane region" description="Helical" evidence="1">
    <location>
        <begin position="28"/>
        <end position="50"/>
    </location>
</feature>
<keyword evidence="1" id="KW-0472">Membrane</keyword>
<evidence type="ECO:0000313" key="3">
    <source>
        <dbReference type="Proteomes" id="UP000218418"/>
    </source>
</evidence>
<dbReference type="Proteomes" id="UP000218418">
    <property type="component" value="Chromosome"/>
</dbReference>
<protein>
    <submittedName>
        <fullName evidence="2">Uncharacterized protein</fullName>
    </submittedName>
</protein>
<name>A0A1Z4LP01_9CYAN</name>
<keyword evidence="1" id="KW-0812">Transmembrane</keyword>
<feature type="transmembrane region" description="Helical" evidence="1">
    <location>
        <begin position="89"/>
        <end position="117"/>
    </location>
</feature>
<evidence type="ECO:0000256" key="1">
    <source>
        <dbReference type="SAM" id="Phobius"/>
    </source>
</evidence>
<dbReference type="OrthoDB" id="9831530at2"/>
<accession>A0A1Z4LP01</accession>
<sequence>MKTILWLFSAWVLYSCLGVFLSFVNVPWWIFAFYGVLALGWSAEAARFVLGVGFFGFWFRVVSWLIAAAAVLGFLVGISYGLIAGNWIIGAWVGLGMGTLAGVSVMISAWLTFDIFFAVKNRKQAKLSNFDNLNSRIIAETVWVTFKGIGLAGIAVLGSYTSGVYGLSTATVWALLIAGVLFVAASALERRSSRYNTFVLLSVVLEIGLVSGCLIGLLLPR</sequence>
<dbReference type="EMBL" id="AP018227">
    <property type="protein sequence ID" value="BAY82808.1"/>
    <property type="molecule type" value="Genomic_DNA"/>
</dbReference>
<dbReference type="PROSITE" id="PS51257">
    <property type="entry name" value="PROKAR_LIPOPROTEIN"/>
    <property type="match status" value="1"/>
</dbReference>
<proteinExistence type="predicted"/>
<feature type="transmembrane region" description="Helical" evidence="1">
    <location>
        <begin position="137"/>
        <end position="158"/>
    </location>
</feature>
<gene>
    <name evidence="2" type="ORF">NIES267_22920</name>
</gene>
<reference evidence="2 3" key="1">
    <citation type="submission" date="2017-06" db="EMBL/GenBank/DDBJ databases">
        <title>Genome sequencing of cyanobaciteial culture collection at National Institute for Environmental Studies (NIES).</title>
        <authorList>
            <person name="Hirose Y."/>
            <person name="Shimura Y."/>
            <person name="Fujisawa T."/>
            <person name="Nakamura Y."/>
            <person name="Kawachi M."/>
        </authorList>
    </citation>
    <scope>NUCLEOTIDE SEQUENCE [LARGE SCALE GENOMIC DNA]</scope>
    <source>
        <strain evidence="2 3">NIES-267</strain>
    </source>
</reference>
<organism evidence="2 3">
    <name type="scientific">Calothrix parasitica NIES-267</name>
    <dbReference type="NCBI Taxonomy" id="1973488"/>
    <lineage>
        <taxon>Bacteria</taxon>
        <taxon>Bacillati</taxon>
        <taxon>Cyanobacteriota</taxon>
        <taxon>Cyanophyceae</taxon>
        <taxon>Nostocales</taxon>
        <taxon>Calotrichaceae</taxon>
        <taxon>Calothrix</taxon>
    </lineage>
</organism>
<feature type="transmembrane region" description="Helical" evidence="1">
    <location>
        <begin position="164"/>
        <end position="185"/>
    </location>
</feature>
<feature type="transmembrane region" description="Helical" evidence="1">
    <location>
        <begin position="197"/>
        <end position="219"/>
    </location>
</feature>
<evidence type="ECO:0000313" key="2">
    <source>
        <dbReference type="EMBL" id="BAY82808.1"/>
    </source>
</evidence>